<organism evidence="3 4">
    <name type="scientific">Frankia canadensis</name>
    <dbReference type="NCBI Taxonomy" id="1836972"/>
    <lineage>
        <taxon>Bacteria</taxon>
        <taxon>Bacillati</taxon>
        <taxon>Actinomycetota</taxon>
        <taxon>Actinomycetes</taxon>
        <taxon>Frankiales</taxon>
        <taxon>Frankiaceae</taxon>
        <taxon>Frankia</taxon>
    </lineage>
</organism>
<keyword evidence="4" id="KW-1185">Reference proteome</keyword>
<dbReference type="EMBL" id="FZMO01000001">
    <property type="protein sequence ID" value="SNQ45334.1"/>
    <property type="molecule type" value="Genomic_DNA"/>
</dbReference>
<dbReference type="PRINTS" id="PR00069">
    <property type="entry name" value="ALDKETRDTASE"/>
</dbReference>
<dbReference type="PANTHER" id="PTHR43364:SF4">
    <property type="entry name" value="NAD(P)-LINKED OXIDOREDUCTASE SUPERFAMILY PROTEIN"/>
    <property type="match status" value="1"/>
</dbReference>
<accession>A0A2I2KI47</accession>
<protein>
    <submittedName>
        <fullName evidence="3">Aldo/keto reductase</fullName>
    </submittedName>
</protein>
<dbReference type="RefSeq" id="WP_101829532.1">
    <property type="nucleotide sequence ID" value="NZ_FZMO01000001.1"/>
</dbReference>
<dbReference type="InterPro" id="IPR036812">
    <property type="entry name" value="NAD(P)_OxRdtase_dom_sf"/>
</dbReference>
<dbReference type="InterPro" id="IPR020471">
    <property type="entry name" value="AKR"/>
</dbReference>
<dbReference type="OrthoDB" id="9768793at2"/>
<dbReference type="AlphaFoldDB" id="A0A2I2KI47"/>
<gene>
    <name evidence="3" type="ORF">FRACA_10093</name>
</gene>
<sequence length="370" mass="40366">MQYTKLGRTGITVSRACLGGMMFGSWGNTDHDECLAIIQEAGDSGVNFIDTSDVYSYGESEEIIGKAIAGNRSEWVISTKYANPMGEGENRSGASRRWITQACEDSLRRLNTDYIDLYIQHRPDWDTDIDETLGALSDLVRAGKIRAFGSSNFSAVDMLNARHTADARGRERFRCEQLGYSILVRGAERDRLPLAAAQGMGIMCWSPLAGGWLTGMIRRGGQMPTSEDLGNFRALSRYSAEGRFNQAKLDAVEALIELADEAGLSIVHLGLAFVREHPAVTAPIMGPKNLTELRDLLAGADVVLSQDTLDRIDAIVPPGFDIHPNDSRGFVPPELQPAGRRRGLAAGSDSAYVGFTPRREPNWGVKNVTA</sequence>
<keyword evidence="1" id="KW-0560">Oxidoreductase</keyword>
<dbReference type="InterPro" id="IPR050523">
    <property type="entry name" value="AKR_Detox_Biosynth"/>
</dbReference>
<dbReference type="InterPro" id="IPR023210">
    <property type="entry name" value="NADP_OxRdtase_dom"/>
</dbReference>
<name>A0A2I2KI47_9ACTN</name>
<dbReference type="SUPFAM" id="SSF51430">
    <property type="entry name" value="NAD(P)-linked oxidoreductase"/>
    <property type="match status" value="1"/>
</dbReference>
<evidence type="ECO:0000313" key="3">
    <source>
        <dbReference type="EMBL" id="SNQ45334.1"/>
    </source>
</evidence>
<dbReference type="Pfam" id="PF00248">
    <property type="entry name" value="Aldo_ket_red"/>
    <property type="match status" value="1"/>
</dbReference>
<dbReference type="Proteomes" id="UP000234331">
    <property type="component" value="Unassembled WGS sequence"/>
</dbReference>
<feature type="domain" description="NADP-dependent oxidoreductase" evidence="2">
    <location>
        <begin position="17"/>
        <end position="315"/>
    </location>
</feature>
<proteinExistence type="predicted"/>
<dbReference type="GO" id="GO:0005829">
    <property type="term" value="C:cytosol"/>
    <property type="evidence" value="ECO:0007669"/>
    <property type="project" value="TreeGrafter"/>
</dbReference>
<dbReference type="PANTHER" id="PTHR43364">
    <property type="entry name" value="NADH-SPECIFIC METHYLGLYOXAL REDUCTASE-RELATED"/>
    <property type="match status" value="1"/>
</dbReference>
<evidence type="ECO:0000256" key="1">
    <source>
        <dbReference type="ARBA" id="ARBA00023002"/>
    </source>
</evidence>
<dbReference type="Gene3D" id="3.20.20.100">
    <property type="entry name" value="NADP-dependent oxidoreductase domain"/>
    <property type="match status" value="1"/>
</dbReference>
<evidence type="ECO:0000313" key="4">
    <source>
        <dbReference type="Proteomes" id="UP000234331"/>
    </source>
</evidence>
<evidence type="ECO:0000259" key="2">
    <source>
        <dbReference type="Pfam" id="PF00248"/>
    </source>
</evidence>
<dbReference type="GO" id="GO:0016491">
    <property type="term" value="F:oxidoreductase activity"/>
    <property type="evidence" value="ECO:0007669"/>
    <property type="project" value="UniProtKB-KW"/>
</dbReference>
<reference evidence="3 4" key="1">
    <citation type="submission" date="2017-06" db="EMBL/GenBank/DDBJ databases">
        <authorList>
            <person name="Kim H.J."/>
            <person name="Triplett B.A."/>
        </authorList>
    </citation>
    <scope>NUCLEOTIDE SEQUENCE [LARGE SCALE GENOMIC DNA]</scope>
    <source>
        <strain evidence="3">FRACA_ARgP5</strain>
    </source>
</reference>
<dbReference type="FunFam" id="3.20.20.100:FF:000004">
    <property type="entry name" value="Oxidoreductase, aldo/keto reductase"/>
    <property type="match status" value="1"/>
</dbReference>